<gene>
    <name evidence="2" type="ORF">TKK_009285</name>
</gene>
<feature type="compositionally biased region" description="Polar residues" evidence="1">
    <location>
        <begin position="130"/>
        <end position="145"/>
    </location>
</feature>
<proteinExistence type="predicted"/>
<dbReference type="Proteomes" id="UP001627154">
    <property type="component" value="Unassembled WGS sequence"/>
</dbReference>
<dbReference type="AlphaFoldDB" id="A0ABD2WV06"/>
<protein>
    <submittedName>
        <fullName evidence="2">Uncharacterized protein</fullName>
    </submittedName>
</protein>
<dbReference type="EMBL" id="JBJJXI010000068">
    <property type="protein sequence ID" value="KAL3396921.1"/>
    <property type="molecule type" value="Genomic_DNA"/>
</dbReference>
<evidence type="ECO:0000313" key="2">
    <source>
        <dbReference type="EMBL" id="KAL3396921.1"/>
    </source>
</evidence>
<evidence type="ECO:0000256" key="1">
    <source>
        <dbReference type="SAM" id="MobiDB-lite"/>
    </source>
</evidence>
<organism evidence="2 3">
    <name type="scientific">Trichogramma kaykai</name>
    <dbReference type="NCBI Taxonomy" id="54128"/>
    <lineage>
        <taxon>Eukaryota</taxon>
        <taxon>Metazoa</taxon>
        <taxon>Ecdysozoa</taxon>
        <taxon>Arthropoda</taxon>
        <taxon>Hexapoda</taxon>
        <taxon>Insecta</taxon>
        <taxon>Pterygota</taxon>
        <taxon>Neoptera</taxon>
        <taxon>Endopterygota</taxon>
        <taxon>Hymenoptera</taxon>
        <taxon>Apocrita</taxon>
        <taxon>Proctotrupomorpha</taxon>
        <taxon>Chalcidoidea</taxon>
        <taxon>Trichogrammatidae</taxon>
        <taxon>Trichogramma</taxon>
    </lineage>
</organism>
<keyword evidence="3" id="KW-1185">Reference proteome</keyword>
<name>A0ABD2WV06_9HYME</name>
<accession>A0ABD2WV06</accession>
<sequence>MNFEGCKTYICVSTYNVLQRDTPNFINFASTFFFARCADVQPKKKHEKSICTRGVRYLKLNRNAAALPPPPSLSPATTTGIATTGIMSVFFFRLHNLRRQADEARKRRQRGGAGGRGGSGQASQRAQSSCCDQSQPTAGSMQSSGRIKHGPSKLFERVPLQPSDSLDEIAFQIPSVHRRTVSGEGLHTTSPPGPTALQRRSSTRFFPNVNLISRVIAHERGRPISTTTPTITTRKIILDVLLRPGDYRAVEQLSSRLNVCATTTTAKTATIR</sequence>
<evidence type="ECO:0000313" key="3">
    <source>
        <dbReference type="Proteomes" id="UP001627154"/>
    </source>
</evidence>
<feature type="region of interest" description="Disordered" evidence="1">
    <location>
        <begin position="101"/>
        <end position="149"/>
    </location>
</feature>
<feature type="compositionally biased region" description="Gly residues" evidence="1">
    <location>
        <begin position="111"/>
        <end position="120"/>
    </location>
</feature>
<reference evidence="2 3" key="1">
    <citation type="journal article" date="2024" name="bioRxiv">
        <title>A reference genome for Trichogramma kaykai: A tiny desert-dwelling parasitoid wasp with competing sex-ratio distorters.</title>
        <authorList>
            <person name="Culotta J."/>
            <person name="Lindsey A.R."/>
        </authorList>
    </citation>
    <scope>NUCLEOTIDE SEQUENCE [LARGE SCALE GENOMIC DNA]</scope>
    <source>
        <strain evidence="2 3">KSX58</strain>
    </source>
</reference>
<comment type="caution">
    <text evidence="2">The sequence shown here is derived from an EMBL/GenBank/DDBJ whole genome shotgun (WGS) entry which is preliminary data.</text>
</comment>